<proteinExistence type="predicted"/>
<name>A0A645IG05_9ZZZZ</name>
<evidence type="ECO:0000256" key="5">
    <source>
        <dbReference type="ARBA" id="ARBA00023136"/>
    </source>
</evidence>
<gene>
    <name evidence="8" type="primary">ftsX_32</name>
    <name evidence="8" type="ORF">SDC9_197030</name>
</gene>
<organism evidence="8">
    <name type="scientific">bioreactor metagenome</name>
    <dbReference type="NCBI Taxonomy" id="1076179"/>
    <lineage>
        <taxon>unclassified sequences</taxon>
        <taxon>metagenomes</taxon>
        <taxon>ecological metagenomes</taxon>
    </lineage>
</organism>
<feature type="transmembrane region" description="Helical" evidence="6">
    <location>
        <begin position="89"/>
        <end position="116"/>
    </location>
</feature>
<dbReference type="InterPro" id="IPR004513">
    <property type="entry name" value="FtsX"/>
</dbReference>
<evidence type="ECO:0000256" key="4">
    <source>
        <dbReference type="ARBA" id="ARBA00022989"/>
    </source>
</evidence>
<dbReference type="PANTHER" id="PTHR47755:SF1">
    <property type="entry name" value="CELL DIVISION PROTEIN FTSX"/>
    <property type="match status" value="1"/>
</dbReference>
<evidence type="ECO:0000256" key="6">
    <source>
        <dbReference type="SAM" id="Phobius"/>
    </source>
</evidence>
<keyword evidence="3 6" id="KW-0812">Transmembrane</keyword>
<reference evidence="8" key="1">
    <citation type="submission" date="2019-08" db="EMBL/GenBank/DDBJ databases">
        <authorList>
            <person name="Kucharzyk K."/>
            <person name="Murdoch R.W."/>
            <person name="Higgins S."/>
            <person name="Loffler F."/>
        </authorList>
    </citation>
    <scope>NUCLEOTIDE SEQUENCE</scope>
</reference>
<protein>
    <submittedName>
        <fullName evidence="8">Cell division protein FtsX</fullName>
    </submittedName>
</protein>
<feature type="transmembrane region" description="Helical" evidence="6">
    <location>
        <begin position="136"/>
        <end position="160"/>
    </location>
</feature>
<dbReference type="InterPro" id="IPR003838">
    <property type="entry name" value="ABC3_permease_C"/>
</dbReference>
<dbReference type="EMBL" id="VSSQ01112646">
    <property type="protein sequence ID" value="MPN49409.1"/>
    <property type="molecule type" value="Genomic_DNA"/>
</dbReference>
<evidence type="ECO:0000313" key="8">
    <source>
        <dbReference type="EMBL" id="MPN49409.1"/>
    </source>
</evidence>
<keyword evidence="2" id="KW-1003">Cell membrane</keyword>
<accession>A0A645IG05</accession>
<sequence>MEKPELAEGLVSAAAGQPGVESVANDSDTINTLIDWAKTIRLVGVIIFGILILISLFLIGNSIKLAVFGRRREIEIMKFVGATNWFIRWPFIIEGILIGILGAAIAVGLLFLGYRYAFTQAQLSLPFVTLPDPQVILQWLSWQFALAGMVIGALGSFLSIRKHLNV</sequence>
<comment type="subcellular location">
    <subcellularLocation>
        <location evidence="1">Cell membrane</location>
        <topology evidence="1">Multi-pass membrane protein</topology>
    </subcellularLocation>
</comment>
<dbReference type="GO" id="GO:0051301">
    <property type="term" value="P:cell division"/>
    <property type="evidence" value="ECO:0007669"/>
    <property type="project" value="UniProtKB-KW"/>
</dbReference>
<dbReference type="PANTHER" id="PTHR47755">
    <property type="entry name" value="CELL DIVISION PROTEIN FTSX"/>
    <property type="match status" value="1"/>
</dbReference>
<dbReference type="Pfam" id="PF02687">
    <property type="entry name" value="FtsX"/>
    <property type="match status" value="1"/>
</dbReference>
<keyword evidence="5 6" id="KW-0472">Membrane</keyword>
<feature type="transmembrane region" description="Helical" evidence="6">
    <location>
        <begin position="42"/>
        <end position="68"/>
    </location>
</feature>
<dbReference type="AlphaFoldDB" id="A0A645IG05"/>
<keyword evidence="4 6" id="KW-1133">Transmembrane helix</keyword>
<feature type="domain" description="ABC3 transporter permease C-terminal" evidence="7">
    <location>
        <begin position="46"/>
        <end position="162"/>
    </location>
</feature>
<comment type="caution">
    <text evidence="8">The sequence shown here is derived from an EMBL/GenBank/DDBJ whole genome shotgun (WGS) entry which is preliminary data.</text>
</comment>
<evidence type="ECO:0000256" key="1">
    <source>
        <dbReference type="ARBA" id="ARBA00004651"/>
    </source>
</evidence>
<evidence type="ECO:0000256" key="3">
    <source>
        <dbReference type="ARBA" id="ARBA00022692"/>
    </source>
</evidence>
<dbReference type="GO" id="GO:0005886">
    <property type="term" value="C:plasma membrane"/>
    <property type="evidence" value="ECO:0007669"/>
    <property type="project" value="UniProtKB-SubCell"/>
</dbReference>
<keyword evidence="8" id="KW-0131">Cell cycle</keyword>
<keyword evidence="8" id="KW-0132">Cell division</keyword>
<evidence type="ECO:0000256" key="2">
    <source>
        <dbReference type="ARBA" id="ARBA00022475"/>
    </source>
</evidence>
<evidence type="ECO:0000259" key="7">
    <source>
        <dbReference type="Pfam" id="PF02687"/>
    </source>
</evidence>